<dbReference type="EMBL" id="JAACNH010000007">
    <property type="protein sequence ID" value="KAG8437649.1"/>
    <property type="molecule type" value="Genomic_DNA"/>
</dbReference>
<dbReference type="SUPFAM" id="SSF52047">
    <property type="entry name" value="RNI-like"/>
    <property type="match status" value="1"/>
</dbReference>
<feature type="non-terminal residue" evidence="7">
    <location>
        <position position="373"/>
    </location>
</feature>
<dbReference type="PROSITE" id="PS50181">
    <property type="entry name" value="FBOX"/>
    <property type="match status" value="1"/>
</dbReference>
<dbReference type="InterPro" id="IPR036047">
    <property type="entry name" value="F-box-like_dom_sf"/>
</dbReference>
<evidence type="ECO:0000256" key="2">
    <source>
        <dbReference type="ARBA" id="ARBA00022786"/>
    </source>
</evidence>
<dbReference type="PANTHER" id="PTHR20872">
    <property type="match status" value="1"/>
</dbReference>
<gene>
    <name evidence="7" type="ORF">GDO86_008387</name>
</gene>
<evidence type="ECO:0000256" key="4">
    <source>
        <dbReference type="ARBA" id="ARBA00070268"/>
    </source>
</evidence>
<reference evidence="7" key="1">
    <citation type="thesis" date="2020" institute="ProQuest LLC" country="789 East Eisenhower Parkway, Ann Arbor, MI, USA">
        <title>Comparative Genomics and Chromosome Evolution.</title>
        <authorList>
            <person name="Mudd A.B."/>
        </authorList>
    </citation>
    <scope>NUCLEOTIDE SEQUENCE</scope>
    <source>
        <strain evidence="7">Female2</strain>
        <tissue evidence="7">Blood</tissue>
    </source>
</reference>
<evidence type="ECO:0000313" key="8">
    <source>
        <dbReference type="Proteomes" id="UP000812440"/>
    </source>
</evidence>
<dbReference type="Gene3D" id="3.80.10.10">
    <property type="entry name" value="Ribonuclease Inhibitor"/>
    <property type="match status" value="1"/>
</dbReference>
<dbReference type="InterPro" id="IPR001810">
    <property type="entry name" value="F-box_dom"/>
</dbReference>
<feature type="domain" description="F-box" evidence="6">
    <location>
        <begin position="2"/>
        <end position="48"/>
    </location>
</feature>
<dbReference type="SUPFAM" id="SSF81383">
    <property type="entry name" value="F-box domain"/>
    <property type="match status" value="1"/>
</dbReference>
<dbReference type="SMART" id="SM00256">
    <property type="entry name" value="FBOX"/>
    <property type="match status" value="1"/>
</dbReference>
<dbReference type="OrthoDB" id="3219396at2759"/>
<comment type="subunit">
    <text evidence="3">Directly interacts with SKP1 and CUL1.</text>
</comment>
<dbReference type="Proteomes" id="UP000812440">
    <property type="component" value="Chromosome 4"/>
</dbReference>
<keyword evidence="2" id="KW-0833">Ubl conjugation pathway</keyword>
<comment type="function">
    <text evidence="1">Substrate-recognition component of the SCF (SKP1-CUL1-F-box protein)-type E3 ubiquitin ligase complex.</text>
</comment>
<organism evidence="7 8">
    <name type="scientific">Hymenochirus boettgeri</name>
    <name type="common">Congo dwarf clawed frog</name>
    <dbReference type="NCBI Taxonomy" id="247094"/>
    <lineage>
        <taxon>Eukaryota</taxon>
        <taxon>Metazoa</taxon>
        <taxon>Chordata</taxon>
        <taxon>Craniata</taxon>
        <taxon>Vertebrata</taxon>
        <taxon>Euteleostomi</taxon>
        <taxon>Amphibia</taxon>
        <taxon>Batrachia</taxon>
        <taxon>Anura</taxon>
        <taxon>Pipoidea</taxon>
        <taxon>Pipidae</taxon>
        <taxon>Pipinae</taxon>
        <taxon>Hymenochirus</taxon>
    </lineage>
</organism>
<sequence>MSEQWKYMPEEVLVLIFYYLSLKDRLAVSQVCCHWASAVASYSVWHYTEISWVSEKEVLSLKGLQQFMGQIKHLKIIFDQSMETNRKNVMQFLKYFSKESSKLNSLNIVCCGENAFFYSGQEILESIMGLCGKASNVDLHHVDFRELPFTLNDDFVKSIATGSPNLQSLYINNGTLVCNISPDTLIEVLGACPKLSSLGVFYASLSEDVICELMKPNRPPFLFLDILCERLDKYKVAVSNAVWKELCHRHPSLYVNMKIDHTVPAAMIPRILRPSIPIASLQLNTFNEMANDVRFVSSHYSQTIKKLVIQTTSSAELNSALIYLAEKCSGLEEIHCYCVVTQEVVQAFLTSCPRLKKYILKIIKEKYPWRPTL</sequence>
<name>A0A8T2IXB0_9PIPI</name>
<dbReference type="Gene3D" id="1.20.1280.50">
    <property type="match status" value="1"/>
</dbReference>
<evidence type="ECO:0000256" key="1">
    <source>
        <dbReference type="ARBA" id="ARBA00003437"/>
    </source>
</evidence>
<dbReference type="InterPro" id="IPR032675">
    <property type="entry name" value="LRR_dom_sf"/>
</dbReference>
<dbReference type="FunFam" id="3.80.10.10:FF:000260">
    <property type="entry name" value="F-box/LRR-repeat protein 8"/>
    <property type="match status" value="1"/>
</dbReference>
<accession>A0A8T2IXB0</accession>
<dbReference type="PANTHER" id="PTHR20872:SF1">
    <property type="entry name" value="F-BOX DOMAIN-CONTAINING PROTEIN"/>
    <property type="match status" value="1"/>
</dbReference>
<dbReference type="FunFam" id="1.20.1280.50:FF:000005">
    <property type="entry name" value="F-box/LRR-repeat protein 3 isoform X1"/>
    <property type="match status" value="1"/>
</dbReference>
<evidence type="ECO:0000256" key="5">
    <source>
        <dbReference type="ARBA" id="ARBA00077971"/>
    </source>
</evidence>
<proteinExistence type="predicted"/>
<dbReference type="Pfam" id="PF12937">
    <property type="entry name" value="F-box-like"/>
    <property type="match status" value="1"/>
</dbReference>
<dbReference type="AlphaFoldDB" id="A0A8T2IXB0"/>
<evidence type="ECO:0000313" key="7">
    <source>
        <dbReference type="EMBL" id="KAG8437649.1"/>
    </source>
</evidence>
<comment type="caution">
    <text evidence="7">The sequence shown here is derived from an EMBL/GenBank/DDBJ whole genome shotgun (WGS) entry which is preliminary data.</text>
</comment>
<evidence type="ECO:0000259" key="6">
    <source>
        <dbReference type="PROSITE" id="PS50181"/>
    </source>
</evidence>
<evidence type="ECO:0000256" key="3">
    <source>
        <dbReference type="ARBA" id="ARBA00062469"/>
    </source>
</evidence>
<keyword evidence="8" id="KW-1185">Reference proteome</keyword>
<protein>
    <recommendedName>
        <fullName evidence="4">F-box/LRR-repeat protein 8</fullName>
    </recommendedName>
    <alternativeName>
        <fullName evidence="5">F-box and leucine-rich repeat protein 8</fullName>
    </alternativeName>
</protein>